<name>A2A052_MICM2</name>
<feature type="transmembrane region" description="Helical" evidence="1">
    <location>
        <begin position="56"/>
        <end position="75"/>
    </location>
</feature>
<dbReference type="EMBL" id="AAWS01000091">
    <property type="protein sequence ID" value="EAY23990.1"/>
    <property type="molecule type" value="Genomic_DNA"/>
</dbReference>
<keyword evidence="1" id="KW-1133">Transmembrane helix</keyword>
<organism evidence="2 3">
    <name type="scientific">Microscilla marina ATCC 23134</name>
    <dbReference type="NCBI Taxonomy" id="313606"/>
    <lineage>
        <taxon>Bacteria</taxon>
        <taxon>Pseudomonadati</taxon>
        <taxon>Bacteroidota</taxon>
        <taxon>Cytophagia</taxon>
        <taxon>Cytophagales</taxon>
        <taxon>Microscillaceae</taxon>
        <taxon>Microscilla</taxon>
    </lineage>
</organism>
<evidence type="ECO:0000313" key="2">
    <source>
        <dbReference type="EMBL" id="EAY23990.1"/>
    </source>
</evidence>
<gene>
    <name evidence="2" type="ORF">M23134_04938</name>
</gene>
<keyword evidence="3" id="KW-1185">Reference proteome</keyword>
<proteinExistence type="predicted"/>
<feature type="transmembrane region" description="Helical" evidence="1">
    <location>
        <begin position="28"/>
        <end position="44"/>
    </location>
</feature>
<protein>
    <submittedName>
        <fullName evidence="2">Uncharacterized protein</fullName>
    </submittedName>
</protein>
<accession>A2A052</accession>
<keyword evidence="1" id="KW-0812">Transmembrane</keyword>
<dbReference type="Proteomes" id="UP000004095">
    <property type="component" value="Unassembled WGS sequence"/>
</dbReference>
<dbReference type="AlphaFoldDB" id="A2A052"/>
<evidence type="ECO:0000256" key="1">
    <source>
        <dbReference type="SAM" id="Phobius"/>
    </source>
</evidence>
<comment type="caution">
    <text evidence="2">The sequence shown here is derived from an EMBL/GenBank/DDBJ whole genome shotgun (WGS) entry which is preliminary data.</text>
</comment>
<keyword evidence="1" id="KW-0472">Membrane</keyword>
<evidence type="ECO:0000313" key="3">
    <source>
        <dbReference type="Proteomes" id="UP000004095"/>
    </source>
</evidence>
<sequence>MIEIMIVINCALFFGANSDNIWERGATPAIYIFSVVAFFLVLMFGDTDAVNWKSFLLLLFSPLLVNLPFLLVAFYRDHLIPTKKHPSVVIASKLRAQWLTMANKLVAIGQRFDHKKNKAELFLTKKRWFLTKYIVHQKRKEFRGLERKMRLLLAKQKHFIDHNPTSLNASYRIYFRQKSKRSMSKLKEMMSELVMFEQSFIACINNADLYYAQQAYQHKGDNIWAEFEPSREDDFWQEYEALLASMKTTVQASFSKAS</sequence>
<reference evidence="2 3" key="1">
    <citation type="submission" date="2007-01" db="EMBL/GenBank/DDBJ databases">
        <authorList>
            <person name="Haygood M."/>
            <person name="Podell S."/>
            <person name="Anderson C."/>
            <person name="Hopkinson B."/>
            <person name="Roe K."/>
            <person name="Barbeau K."/>
            <person name="Gaasterland T."/>
            <person name="Ferriera S."/>
            <person name="Johnson J."/>
            <person name="Kravitz S."/>
            <person name="Beeson K."/>
            <person name="Sutton G."/>
            <person name="Rogers Y.-H."/>
            <person name="Friedman R."/>
            <person name="Frazier M."/>
            <person name="Venter J.C."/>
        </authorList>
    </citation>
    <scope>NUCLEOTIDE SEQUENCE [LARGE SCALE GENOMIC DNA]</scope>
    <source>
        <strain evidence="2 3">ATCC 23134</strain>
    </source>
</reference>